<reference evidence="2 3" key="1">
    <citation type="submission" date="2014-12" db="EMBL/GenBank/DDBJ databases">
        <title>Genome assembly of Enhygromyxa salina DSM 15201.</title>
        <authorList>
            <person name="Sharma G."/>
            <person name="Subramanian S."/>
        </authorList>
    </citation>
    <scope>NUCLEOTIDE SEQUENCE [LARGE SCALE GENOMIC DNA]</scope>
    <source>
        <strain evidence="2 3">DSM 15201</strain>
    </source>
</reference>
<evidence type="ECO:0000313" key="2">
    <source>
        <dbReference type="EMBL" id="KIG14668.1"/>
    </source>
</evidence>
<proteinExistence type="predicted"/>
<sequence length="61" mass="5863">MRIVAIPPAIAGRWLASMNMVLAAGAIGCAGGLCCGGGGDWGDDWVGAGPTDVFGWGGAGA</sequence>
<name>A0A0C1ZUD6_9BACT</name>
<feature type="signal peptide" evidence="1">
    <location>
        <begin position="1"/>
        <end position="23"/>
    </location>
</feature>
<comment type="caution">
    <text evidence="2">The sequence shown here is derived from an EMBL/GenBank/DDBJ whole genome shotgun (WGS) entry which is preliminary data.</text>
</comment>
<dbReference type="Proteomes" id="UP000031599">
    <property type="component" value="Unassembled WGS sequence"/>
</dbReference>
<evidence type="ECO:0008006" key="4">
    <source>
        <dbReference type="Google" id="ProtNLM"/>
    </source>
</evidence>
<feature type="chain" id="PRO_5002144758" description="Lipoprotein" evidence="1">
    <location>
        <begin position="24"/>
        <end position="61"/>
    </location>
</feature>
<dbReference type="AlphaFoldDB" id="A0A0C1ZUD6"/>
<organism evidence="2 3">
    <name type="scientific">Enhygromyxa salina</name>
    <dbReference type="NCBI Taxonomy" id="215803"/>
    <lineage>
        <taxon>Bacteria</taxon>
        <taxon>Pseudomonadati</taxon>
        <taxon>Myxococcota</taxon>
        <taxon>Polyangia</taxon>
        <taxon>Nannocystales</taxon>
        <taxon>Nannocystaceae</taxon>
        <taxon>Enhygromyxa</taxon>
    </lineage>
</organism>
<gene>
    <name evidence="2" type="ORF">DB30_06479</name>
</gene>
<evidence type="ECO:0000256" key="1">
    <source>
        <dbReference type="SAM" id="SignalP"/>
    </source>
</evidence>
<dbReference type="EMBL" id="JMCC02000068">
    <property type="protein sequence ID" value="KIG14668.1"/>
    <property type="molecule type" value="Genomic_DNA"/>
</dbReference>
<dbReference type="PROSITE" id="PS51257">
    <property type="entry name" value="PROKAR_LIPOPROTEIN"/>
    <property type="match status" value="1"/>
</dbReference>
<protein>
    <recommendedName>
        <fullName evidence="4">Lipoprotein</fullName>
    </recommendedName>
</protein>
<accession>A0A0C1ZUD6</accession>
<evidence type="ECO:0000313" key="3">
    <source>
        <dbReference type="Proteomes" id="UP000031599"/>
    </source>
</evidence>
<keyword evidence="1" id="KW-0732">Signal</keyword>